<sequence length="476" mass="50889">MRRALVLILLFGGLGGAQPSGRAPADVTLREEVKPQPAPGLSSGVRAALSAVPPGVRVGLLVRDAASGQVLEALQPDQSFIPASTVKLVTAAAVLAERGGAQGHWSTELTVPAVQAGRSRVKAVTLRGSGDPTLSIRNGSYSLRSLAQQAYARGLREVGEVRVADQTLDPHTWQDVAIGVPMTGLRLADWRDGPPAVADQARVRLAAALIAQLREAGVRVTSDRVSQAARYRPYVPPPRVDDRGRTLPPDPYVPVFRRPEQGIASVRSTSVLGELARTLRPSDNLRAEELLATLAIRPRGNGTLRGALARERDLLRRLGADLSGVVLADGSGLSRENRLTPRALAQLLKVMYDLPYPSRTGLRHIRFFAQRALPERLYRKRQNAFIEALPQAGTGEDLPRHDGRGGTLALRLQGSGLDVRAKTGTLPGVSALAGYLTASSGRPLVFVVLMNGPESAPILTLRDAQDRVVQVLADAY</sequence>
<dbReference type="EMBL" id="BMPP01000006">
    <property type="protein sequence ID" value="GGK24128.1"/>
    <property type="molecule type" value="Genomic_DNA"/>
</dbReference>
<proteinExistence type="inferred from homology"/>
<keyword evidence="2" id="KW-0378">Hydrolase</keyword>
<evidence type="ECO:0000256" key="2">
    <source>
        <dbReference type="ARBA" id="ARBA00022801"/>
    </source>
</evidence>
<reference evidence="4" key="1">
    <citation type="journal article" date="2019" name="Int. J. Syst. Evol. Microbiol.">
        <title>The Global Catalogue of Microorganisms (GCM) 10K type strain sequencing project: providing services to taxonomists for standard genome sequencing and annotation.</title>
        <authorList>
            <consortium name="The Broad Institute Genomics Platform"/>
            <consortium name="The Broad Institute Genome Sequencing Center for Infectious Disease"/>
            <person name="Wu L."/>
            <person name="Ma J."/>
        </authorList>
    </citation>
    <scope>NUCLEOTIDE SEQUENCE [LARGE SCALE GENOMIC DNA]</scope>
    <source>
        <strain evidence="4">JCM 30331</strain>
    </source>
</reference>
<comment type="similarity">
    <text evidence="1">Belongs to the peptidase S13 family.</text>
</comment>
<dbReference type="InterPro" id="IPR012338">
    <property type="entry name" value="Beta-lactam/transpept-like"/>
</dbReference>
<comment type="caution">
    <text evidence="3">The sequence shown here is derived from an EMBL/GenBank/DDBJ whole genome shotgun (WGS) entry which is preliminary data.</text>
</comment>
<dbReference type="PANTHER" id="PTHR30023:SF0">
    <property type="entry name" value="PENICILLIN-SENSITIVE CARBOXYPEPTIDASE A"/>
    <property type="match status" value="1"/>
</dbReference>
<dbReference type="PRINTS" id="PR00922">
    <property type="entry name" value="DADACBPTASE3"/>
</dbReference>
<keyword evidence="3" id="KW-0645">Protease</keyword>
<keyword evidence="4" id="KW-1185">Reference proteome</keyword>
<protein>
    <submittedName>
        <fullName evidence="3">D-alanyl-D-alanine carboxypeptidase</fullName>
    </submittedName>
</protein>
<name>A0ABQ2ESD9_9DEIO</name>
<dbReference type="PANTHER" id="PTHR30023">
    <property type="entry name" value="D-ALANYL-D-ALANINE CARBOXYPEPTIDASE"/>
    <property type="match status" value="1"/>
</dbReference>
<keyword evidence="3" id="KW-0121">Carboxypeptidase</keyword>
<dbReference type="SUPFAM" id="SSF56601">
    <property type="entry name" value="beta-lactamase/transpeptidase-like"/>
    <property type="match status" value="1"/>
</dbReference>
<gene>
    <name evidence="3" type="ORF">GCM10008955_17130</name>
</gene>
<organism evidence="3 4">
    <name type="scientific">Deinococcus malanensis</name>
    <dbReference type="NCBI Taxonomy" id="1706855"/>
    <lineage>
        <taxon>Bacteria</taxon>
        <taxon>Thermotogati</taxon>
        <taxon>Deinococcota</taxon>
        <taxon>Deinococci</taxon>
        <taxon>Deinococcales</taxon>
        <taxon>Deinococcaceae</taxon>
        <taxon>Deinococcus</taxon>
    </lineage>
</organism>
<dbReference type="Gene3D" id="3.40.710.10">
    <property type="entry name" value="DD-peptidase/beta-lactamase superfamily"/>
    <property type="match status" value="2"/>
</dbReference>
<evidence type="ECO:0000313" key="4">
    <source>
        <dbReference type="Proteomes" id="UP000647587"/>
    </source>
</evidence>
<dbReference type="GO" id="GO:0004180">
    <property type="term" value="F:carboxypeptidase activity"/>
    <property type="evidence" value="ECO:0007669"/>
    <property type="project" value="UniProtKB-KW"/>
</dbReference>
<dbReference type="Proteomes" id="UP000647587">
    <property type="component" value="Unassembled WGS sequence"/>
</dbReference>
<accession>A0ABQ2ESD9</accession>
<evidence type="ECO:0000313" key="3">
    <source>
        <dbReference type="EMBL" id="GGK24128.1"/>
    </source>
</evidence>
<evidence type="ECO:0000256" key="1">
    <source>
        <dbReference type="ARBA" id="ARBA00006096"/>
    </source>
</evidence>
<dbReference type="RefSeq" id="WP_189006759.1">
    <property type="nucleotide sequence ID" value="NZ_BMPP01000006.1"/>
</dbReference>
<dbReference type="Pfam" id="PF02113">
    <property type="entry name" value="Peptidase_S13"/>
    <property type="match status" value="3"/>
</dbReference>
<dbReference type="InterPro" id="IPR000667">
    <property type="entry name" value="Peptidase_S13"/>
</dbReference>
<dbReference type="Gene3D" id="3.50.80.20">
    <property type="entry name" value="D-Ala-D-Ala carboxypeptidase C, peptidase S13"/>
    <property type="match status" value="1"/>
</dbReference>